<evidence type="ECO:0000256" key="7">
    <source>
        <dbReference type="ARBA" id="ARBA00022840"/>
    </source>
</evidence>
<name>A0A8K0PD85_LADFU</name>
<evidence type="ECO:0000256" key="2">
    <source>
        <dbReference type="ARBA" id="ARBA00012513"/>
    </source>
</evidence>
<dbReference type="FunFam" id="1.10.510.10:FF:000754">
    <property type="entry name" value="Interleukin-1 receptor-associated kinase"/>
    <property type="match status" value="1"/>
</dbReference>
<comment type="catalytic activity">
    <reaction evidence="9">
        <text>L-seryl-[protein] + ATP = O-phospho-L-seryl-[protein] + ADP + H(+)</text>
        <dbReference type="Rhea" id="RHEA:17989"/>
        <dbReference type="Rhea" id="RHEA-COMP:9863"/>
        <dbReference type="Rhea" id="RHEA-COMP:11604"/>
        <dbReference type="ChEBI" id="CHEBI:15378"/>
        <dbReference type="ChEBI" id="CHEBI:29999"/>
        <dbReference type="ChEBI" id="CHEBI:30616"/>
        <dbReference type="ChEBI" id="CHEBI:83421"/>
        <dbReference type="ChEBI" id="CHEBI:456216"/>
        <dbReference type="EC" id="2.7.11.1"/>
    </reaction>
</comment>
<dbReference type="SUPFAM" id="SSF56112">
    <property type="entry name" value="Protein kinase-like (PK-like)"/>
    <property type="match status" value="1"/>
</dbReference>
<evidence type="ECO:0000313" key="13">
    <source>
        <dbReference type="EMBL" id="KAG8239134.1"/>
    </source>
</evidence>
<dbReference type="InterPro" id="IPR017441">
    <property type="entry name" value="Protein_kinase_ATP_BS"/>
</dbReference>
<protein>
    <recommendedName>
        <fullName evidence="2">non-specific serine/threonine protein kinase</fullName>
        <ecNumber evidence="2">2.7.11.1</ecNumber>
    </recommendedName>
</protein>
<evidence type="ECO:0000256" key="9">
    <source>
        <dbReference type="ARBA" id="ARBA00048679"/>
    </source>
</evidence>
<dbReference type="GO" id="GO:0005524">
    <property type="term" value="F:ATP binding"/>
    <property type="evidence" value="ECO:0007669"/>
    <property type="project" value="UniProtKB-UniRule"/>
</dbReference>
<keyword evidence="6" id="KW-0418">Kinase</keyword>
<dbReference type="InterPro" id="IPR011009">
    <property type="entry name" value="Kinase-like_dom_sf"/>
</dbReference>
<dbReference type="GO" id="GO:0004674">
    <property type="term" value="F:protein serine/threonine kinase activity"/>
    <property type="evidence" value="ECO:0007669"/>
    <property type="project" value="UniProtKB-KW"/>
</dbReference>
<sequence length="484" mass="53893">MKMDRTLEIRKLPPVALFRLVQILELGQAWKQLMAIIPKSHDCSEPKYKVEHISGRKRPDVALLLDLLVKAHLFRAADYVAIELLKEGPPARPDEGPAALVDVSAEALEVLMPKMQLNQFDLNSDSALGYVSKVPSNSYAPDKLNLSTDLPHFEYNQLLEATSGFLEEPFIKMLETAEMQVSGKLYGNGRKLGTGAFGSVYLGYLAVPPSTESKIAVAVKRLNKDAINLDLQFRNEVEMLSKFQHTNLLPLIGYSCDGPLYCLVYEYMSNGSLQEKLAYKDDAFILTWIQRIKIAEEIAQGIVYLHTAWPKPLIHRDIKSANILLDHQLIPKLGDFGLVRLSTSSMQSGSAFQGQDKQSSALLTTTVLGTSAYMAPEAFRGDISVKLDTFSFGVVLLELLTSLPPYDTEREGCDLVTHVEEICVEGKIAPLLDSQAGDWGCNSNAAQNLYQVTMECLEEKRKRPKMVDVLEQLEKIVLENVSKE</sequence>
<dbReference type="Proteomes" id="UP000792457">
    <property type="component" value="Unassembled WGS sequence"/>
</dbReference>
<dbReference type="PANTHER" id="PTHR27001">
    <property type="entry name" value="OS01G0253100 PROTEIN"/>
    <property type="match status" value="1"/>
</dbReference>
<dbReference type="PANTHER" id="PTHR27001:SF931">
    <property type="entry name" value="OS11G0664100 PROTEIN"/>
    <property type="match status" value="1"/>
</dbReference>
<keyword evidence="3 11" id="KW-0723">Serine/threonine-protein kinase</keyword>
<dbReference type="PROSITE" id="PS50011">
    <property type="entry name" value="PROTEIN_KINASE_DOM"/>
    <property type="match status" value="1"/>
</dbReference>
<evidence type="ECO:0000256" key="4">
    <source>
        <dbReference type="ARBA" id="ARBA00022679"/>
    </source>
</evidence>
<dbReference type="InterPro" id="IPR000719">
    <property type="entry name" value="Prot_kinase_dom"/>
</dbReference>
<dbReference type="InterPro" id="IPR029397">
    <property type="entry name" value="Tube_Death"/>
</dbReference>
<comment type="catalytic activity">
    <reaction evidence="8">
        <text>L-threonyl-[protein] + ATP = O-phospho-L-threonyl-[protein] + ADP + H(+)</text>
        <dbReference type="Rhea" id="RHEA:46608"/>
        <dbReference type="Rhea" id="RHEA-COMP:11060"/>
        <dbReference type="Rhea" id="RHEA-COMP:11605"/>
        <dbReference type="ChEBI" id="CHEBI:15378"/>
        <dbReference type="ChEBI" id="CHEBI:30013"/>
        <dbReference type="ChEBI" id="CHEBI:30616"/>
        <dbReference type="ChEBI" id="CHEBI:61977"/>
        <dbReference type="ChEBI" id="CHEBI:456216"/>
        <dbReference type="EC" id="2.7.11.1"/>
    </reaction>
</comment>
<dbReference type="InterPro" id="IPR001245">
    <property type="entry name" value="Ser-Thr/Tyr_kinase_cat_dom"/>
</dbReference>
<dbReference type="OrthoDB" id="4062651at2759"/>
<dbReference type="Pfam" id="PF07714">
    <property type="entry name" value="PK_Tyr_Ser-Thr"/>
    <property type="match status" value="1"/>
</dbReference>
<feature type="binding site" evidence="10">
    <location>
        <position position="220"/>
    </location>
    <ligand>
        <name>ATP</name>
        <dbReference type="ChEBI" id="CHEBI:30616"/>
    </ligand>
</feature>
<organism evidence="13 14">
    <name type="scientific">Ladona fulva</name>
    <name type="common">Scarce chaser dragonfly</name>
    <name type="synonym">Libellula fulva</name>
    <dbReference type="NCBI Taxonomy" id="123851"/>
    <lineage>
        <taxon>Eukaryota</taxon>
        <taxon>Metazoa</taxon>
        <taxon>Ecdysozoa</taxon>
        <taxon>Arthropoda</taxon>
        <taxon>Hexapoda</taxon>
        <taxon>Insecta</taxon>
        <taxon>Pterygota</taxon>
        <taxon>Palaeoptera</taxon>
        <taxon>Odonata</taxon>
        <taxon>Epiprocta</taxon>
        <taxon>Anisoptera</taxon>
        <taxon>Libelluloidea</taxon>
        <taxon>Libellulidae</taxon>
        <taxon>Ladona</taxon>
    </lineage>
</organism>
<dbReference type="InterPro" id="IPR008271">
    <property type="entry name" value="Ser/Thr_kinase_AS"/>
</dbReference>
<feature type="domain" description="Protein kinase" evidence="12">
    <location>
        <begin position="186"/>
        <end position="477"/>
    </location>
</feature>
<keyword evidence="5 10" id="KW-0547">Nucleotide-binding</keyword>
<evidence type="ECO:0000256" key="3">
    <source>
        <dbReference type="ARBA" id="ARBA00022527"/>
    </source>
</evidence>
<accession>A0A8K0PD85</accession>
<dbReference type="Gene3D" id="1.10.533.10">
    <property type="entry name" value="Death Domain, Fas"/>
    <property type="match status" value="2"/>
</dbReference>
<reference evidence="13" key="2">
    <citation type="submission" date="2017-10" db="EMBL/GenBank/DDBJ databases">
        <title>Ladona fulva Genome sequencing and assembly.</title>
        <authorList>
            <person name="Murali S."/>
            <person name="Richards S."/>
            <person name="Bandaranaike D."/>
            <person name="Bellair M."/>
            <person name="Blankenburg K."/>
            <person name="Chao H."/>
            <person name="Dinh H."/>
            <person name="Doddapaneni H."/>
            <person name="Dugan-Rocha S."/>
            <person name="Elkadiri S."/>
            <person name="Gnanaolivu R."/>
            <person name="Hernandez B."/>
            <person name="Skinner E."/>
            <person name="Javaid M."/>
            <person name="Lee S."/>
            <person name="Li M."/>
            <person name="Ming W."/>
            <person name="Munidasa M."/>
            <person name="Muniz J."/>
            <person name="Nguyen L."/>
            <person name="Hughes D."/>
            <person name="Osuji N."/>
            <person name="Pu L.-L."/>
            <person name="Puazo M."/>
            <person name="Qu C."/>
            <person name="Quiroz J."/>
            <person name="Raj R."/>
            <person name="Weissenberger G."/>
            <person name="Xin Y."/>
            <person name="Zou X."/>
            <person name="Han Y."/>
            <person name="Worley K."/>
            <person name="Muzny D."/>
            <person name="Gibbs R."/>
        </authorList>
    </citation>
    <scope>NUCLEOTIDE SEQUENCE</scope>
    <source>
        <strain evidence="13">Sampled in the wild</strain>
    </source>
</reference>
<evidence type="ECO:0000256" key="11">
    <source>
        <dbReference type="RuleBase" id="RU000304"/>
    </source>
</evidence>
<evidence type="ECO:0000256" key="1">
    <source>
        <dbReference type="ARBA" id="ARBA00008718"/>
    </source>
</evidence>
<dbReference type="SMART" id="SM00220">
    <property type="entry name" value="S_TKc"/>
    <property type="match status" value="1"/>
</dbReference>
<evidence type="ECO:0000256" key="8">
    <source>
        <dbReference type="ARBA" id="ARBA00047899"/>
    </source>
</evidence>
<evidence type="ECO:0000259" key="12">
    <source>
        <dbReference type="PROSITE" id="PS50011"/>
    </source>
</evidence>
<dbReference type="EMBL" id="KZ309524">
    <property type="protein sequence ID" value="KAG8239134.1"/>
    <property type="molecule type" value="Genomic_DNA"/>
</dbReference>
<dbReference type="GO" id="GO:0005886">
    <property type="term" value="C:plasma membrane"/>
    <property type="evidence" value="ECO:0007669"/>
    <property type="project" value="TreeGrafter"/>
</dbReference>
<keyword evidence="14" id="KW-1185">Reference proteome</keyword>
<proteinExistence type="inferred from homology"/>
<evidence type="ECO:0000256" key="10">
    <source>
        <dbReference type="PROSITE-ProRule" id="PRU10141"/>
    </source>
</evidence>
<dbReference type="Gene3D" id="1.10.510.10">
    <property type="entry name" value="Transferase(Phosphotransferase) domain 1"/>
    <property type="match status" value="1"/>
</dbReference>
<evidence type="ECO:0000256" key="6">
    <source>
        <dbReference type="ARBA" id="ARBA00022777"/>
    </source>
</evidence>
<reference evidence="13" key="1">
    <citation type="submission" date="2013-04" db="EMBL/GenBank/DDBJ databases">
        <authorList>
            <person name="Qu J."/>
            <person name="Murali S.C."/>
            <person name="Bandaranaike D."/>
            <person name="Bellair M."/>
            <person name="Blankenburg K."/>
            <person name="Chao H."/>
            <person name="Dinh H."/>
            <person name="Doddapaneni H."/>
            <person name="Downs B."/>
            <person name="Dugan-Rocha S."/>
            <person name="Elkadiri S."/>
            <person name="Gnanaolivu R.D."/>
            <person name="Hernandez B."/>
            <person name="Javaid M."/>
            <person name="Jayaseelan J.C."/>
            <person name="Lee S."/>
            <person name="Li M."/>
            <person name="Ming W."/>
            <person name="Munidasa M."/>
            <person name="Muniz J."/>
            <person name="Nguyen L."/>
            <person name="Ongeri F."/>
            <person name="Osuji N."/>
            <person name="Pu L.-L."/>
            <person name="Puazo M."/>
            <person name="Qu C."/>
            <person name="Quiroz J."/>
            <person name="Raj R."/>
            <person name="Weissenberger G."/>
            <person name="Xin Y."/>
            <person name="Zou X."/>
            <person name="Han Y."/>
            <person name="Richards S."/>
            <person name="Worley K."/>
            <person name="Muzny D."/>
            <person name="Gibbs R."/>
        </authorList>
    </citation>
    <scope>NUCLEOTIDE SEQUENCE</scope>
    <source>
        <strain evidence="13">Sampled in the wild</strain>
    </source>
</reference>
<dbReference type="AlphaFoldDB" id="A0A8K0PD85"/>
<gene>
    <name evidence="13" type="ORF">J437_LFUL018739</name>
</gene>
<evidence type="ECO:0000256" key="5">
    <source>
        <dbReference type="ARBA" id="ARBA00022741"/>
    </source>
</evidence>
<comment type="similarity">
    <text evidence="1">Belongs to the protein kinase superfamily. TKL Ser/Thr protein kinase family. Pelle subfamily.</text>
</comment>
<evidence type="ECO:0000313" key="14">
    <source>
        <dbReference type="Proteomes" id="UP000792457"/>
    </source>
</evidence>
<dbReference type="PROSITE" id="PS00108">
    <property type="entry name" value="PROTEIN_KINASE_ST"/>
    <property type="match status" value="1"/>
</dbReference>
<comment type="caution">
    <text evidence="13">The sequence shown here is derived from an EMBL/GenBank/DDBJ whole genome shotgun (WGS) entry which is preliminary data.</text>
</comment>
<dbReference type="InterPro" id="IPR011029">
    <property type="entry name" value="DEATH-like_dom_sf"/>
</dbReference>
<keyword evidence="4" id="KW-0808">Transferase</keyword>
<keyword evidence="7 10" id="KW-0067">ATP-binding</keyword>
<dbReference type="SUPFAM" id="SSF47986">
    <property type="entry name" value="DEATH domain"/>
    <property type="match status" value="1"/>
</dbReference>
<dbReference type="PROSITE" id="PS00107">
    <property type="entry name" value="PROTEIN_KINASE_ATP"/>
    <property type="match status" value="1"/>
</dbReference>
<dbReference type="EC" id="2.7.11.1" evidence="2"/>
<dbReference type="Pfam" id="PF14786">
    <property type="entry name" value="Death_2"/>
    <property type="match status" value="1"/>
</dbReference>
<dbReference type="Gene3D" id="3.30.200.20">
    <property type="entry name" value="Phosphorylase Kinase, domain 1"/>
    <property type="match status" value="1"/>
</dbReference>